<sequence>MNNVFFRPWVGSQYGQPNSVFSNKILILGDSHYTDESEIGELDSQKQSSDFTTGVMTDYLDESIKGNWKSTFTKFMNSFVQGTAHEECLREQLWNSVMFYNYLQIPAGSNPRLTQHYNYNEDTDRKAFLEVIREYAPDIIISWGNKVWDAIPEDFGSGCYIANDVHSDCFYTYPFEGREVKVLGINHPSSAYESSRWSNVFNETQVNT</sequence>
<organism evidence="1 2">
    <name type="scientific">Alteromonas gilva</name>
    <dbReference type="NCBI Taxonomy" id="2987522"/>
    <lineage>
        <taxon>Bacteria</taxon>
        <taxon>Pseudomonadati</taxon>
        <taxon>Pseudomonadota</taxon>
        <taxon>Gammaproteobacteria</taxon>
        <taxon>Alteromonadales</taxon>
        <taxon>Alteromonadaceae</taxon>
        <taxon>Alteromonas/Salinimonas group</taxon>
        <taxon>Alteromonas</taxon>
    </lineage>
</organism>
<evidence type="ECO:0000313" key="2">
    <source>
        <dbReference type="Proteomes" id="UP001218788"/>
    </source>
</evidence>
<dbReference type="Proteomes" id="UP001218788">
    <property type="component" value="Unassembled WGS sequence"/>
</dbReference>
<reference evidence="1 2" key="1">
    <citation type="submission" date="2022-10" db="EMBL/GenBank/DDBJ databases">
        <title>Alteromonas sp. chi3 Genome sequencing.</title>
        <authorList>
            <person name="Park S."/>
        </authorList>
    </citation>
    <scope>NUCLEOTIDE SEQUENCE [LARGE SCALE GENOMIC DNA]</scope>
    <source>
        <strain evidence="2">chi3</strain>
    </source>
</reference>
<evidence type="ECO:0008006" key="3">
    <source>
        <dbReference type="Google" id="ProtNLM"/>
    </source>
</evidence>
<keyword evidence="2" id="KW-1185">Reference proteome</keyword>
<gene>
    <name evidence="1" type="ORF">OIK42_19190</name>
</gene>
<dbReference type="EMBL" id="JAQQXP010000004">
    <property type="protein sequence ID" value="MDC8832884.1"/>
    <property type="molecule type" value="Genomic_DNA"/>
</dbReference>
<proteinExistence type="predicted"/>
<accession>A0ABT5L8N6</accession>
<evidence type="ECO:0000313" key="1">
    <source>
        <dbReference type="EMBL" id="MDC8832884.1"/>
    </source>
</evidence>
<dbReference type="RefSeq" id="WP_273642780.1">
    <property type="nucleotide sequence ID" value="NZ_JAQQXP010000004.1"/>
</dbReference>
<protein>
    <recommendedName>
        <fullName evidence="3">Uracil-DNA glycosylase-like domain-containing protein</fullName>
    </recommendedName>
</protein>
<name>A0ABT5L8N6_9ALTE</name>
<comment type="caution">
    <text evidence="1">The sequence shown here is derived from an EMBL/GenBank/DDBJ whole genome shotgun (WGS) entry which is preliminary data.</text>
</comment>